<reference evidence="1 2" key="1">
    <citation type="submission" date="2019-10" db="EMBL/GenBank/DDBJ databases">
        <title>Two novel species isolated from a subtropical stream in China.</title>
        <authorList>
            <person name="Lu H."/>
        </authorList>
    </citation>
    <scope>NUCLEOTIDE SEQUENCE [LARGE SCALE GENOMIC DNA]</scope>
    <source>
        <strain evidence="1 2">FT103W</strain>
    </source>
</reference>
<dbReference type="RefSeq" id="WP_152809376.1">
    <property type="nucleotide sequence ID" value="NZ_WHUF01000010.1"/>
</dbReference>
<evidence type="ECO:0000313" key="1">
    <source>
        <dbReference type="EMBL" id="MQA23406.1"/>
    </source>
</evidence>
<comment type="caution">
    <text evidence="1">The sequence shown here is derived from an EMBL/GenBank/DDBJ whole genome shotgun (WGS) entry which is preliminary data.</text>
</comment>
<dbReference type="EMBL" id="WHUF01000010">
    <property type="protein sequence ID" value="MQA23406.1"/>
    <property type="molecule type" value="Genomic_DNA"/>
</dbReference>
<dbReference type="AlphaFoldDB" id="A0A843STB1"/>
<keyword evidence="2" id="KW-1185">Reference proteome</keyword>
<gene>
    <name evidence="1" type="ORF">GEV01_28170</name>
</gene>
<proteinExistence type="predicted"/>
<organism evidence="1 2">
    <name type="scientific">Rugamonas rivuli</name>
    <dbReference type="NCBI Taxonomy" id="2743358"/>
    <lineage>
        <taxon>Bacteria</taxon>
        <taxon>Pseudomonadati</taxon>
        <taxon>Pseudomonadota</taxon>
        <taxon>Betaproteobacteria</taxon>
        <taxon>Burkholderiales</taxon>
        <taxon>Oxalobacteraceae</taxon>
        <taxon>Telluria group</taxon>
        <taxon>Rugamonas</taxon>
    </lineage>
</organism>
<accession>A0A843STB1</accession>
<protein>
    <submittedName>
        <fullName evidence="1">Uncharacterized protein</fullName>
    </submittedName>
</protein>
<sequence length="156" mass="18260">MNTLFRAHRLSEAPEQQGVLVNPYLNMARQPRDTSRELHELADAWFELQFGLRFRSRALFCNGSRAEAEDYCDDNHVLITIEPVGDYAFCYSPKCPDMYRHFKRVGGHPWQQDKVRQELDSLQYQLVSNASWDVAVASGCEIMMYAQEFKYRREAL</sequence>
<dbReference type="Proteomes" id="UP000444318">
    <property type="component" value="Unassembled WGS sequence"/>
</dbReference>
<evidence type="ECO:0000313" key="2">
    <source>
        <dbReference type="Proteomes" id="UP000444318"/>
    </source>
</evidence>
<name>A0A843STB1_9BURK</name>